<evidence type="ECO:0000256" key="2">
    <source>
        <dbReference type="ARBA" id="ARBA00022723"/>
    </source>
</evidence>
<feature type="binding site" evidence="5">
    <location>
        <position position="344"/>
    </location>
    <ligand>
        <name>Fe cation</name>
        <dbReference type="ChEBI" id="CHEBI:24875"/>
        <note>catalytic</note>
    </ligand>
</feature>
<keyword evidence="2 5" id="KW-0479">Metal-binding</keyword>
<protein>
    <submittedName>
        <fullName evidence="6">Retinal pigment epithelial membrane protein</fullName>
    </submittedName>
</protein>
<dbReference type="PANTHER" id="PTHR10543:SF24">
    <property type="entry name" value="CAROTENOID ISOMEROOXYGENASE"/>
    <property type="match status" value="1"/>
</dbReference>
<dbReference type="GO" id="GO:0010436">
    <property type="term" value="F:carotenoid dioxygenase activity"/>
    <property type="evidence" value="ECO:0007669"/>
    <property type="project" value="TreeGrafter"/>
</dbReference>
<evidence type="ECO:0000256" key="3">
    <source>
        <dbReference type="ARBA" id="ARBA00023002"/>
    </source>
</evidence>
<feature type="binding site" evidence="5">
    <location>
        <position position="212"/>
    </location>
    <ligand>
        <name>Fe cation</name>
        <dbReference type="ChEBI" id="CHEBI:24875"/>
        <note>catalytic</note>
    </ligand>
</feature>
<accession>A0AAW1L5W0</accession>
<keyword evidence="4 5" id="KW-0408">Iron</keyword>
<comment type="caution">
    <text evidence="6">The sequence shown here is derived from an EMBL/GenBank/DDBJ whole genome shotgun (WGS) entry which is preliminary data.</text>
</comment>
<dbReference type="GO" id="GO:0003834">
    <property type="term" value="F:beta-carotene 15,15'-dioxygenase activity"/>
    <property type="evidence" value="ECO:0007669"/>
    <property type="project" value="TreeGrafter"/>
</dbReference>
<comment type="similarity">
    <text evidence="1">Belongs to the carotenoid oxygenase family.</text>
</comment>
<evidence type="ECO:0000313" key="7">
    <source>
        <dbReference type="Proteomes" id="UP001458880"/>
    </source>
</evidence>
<organism evidence="6 7">
    <name type="scientific">Popillia japonica</name>
    <name type="common">Japanese beetle</name>
    <dbReference type="NCBI Taxonomy" id="7064"/>
    <lineage>
        <taxon>Eukaryota</taxon>
        <taxon>Metazoa</taxon>
        <taxon>Ecdysozoa</taxon>
        <taxon>Arthropoda</taxon>
        <taxon>Hexapoda</taxon>
        <taxon>Insecta</taxon>
        <taxon>Pterygota</taxon>
        <taxon>Neoptera</taxon>
        <taxon>Endopterygota</taxon>
        <taxon>Coleoptera</taxon>
        <taxon>Polyphaga</taxon>
        <taxon>Scarabaeiformia</taxon>
        <taxon>Scarabaeidae</taxon>
        <taxon>Rutelinae</taxon>
        <taxon>Popillia</taxon>
    </lineage>
</organism>
<evidence type="ECO:0000256" key="1">
    <source>
        <dbReference type="ARBA" id="ARBA00006787"/>
    </source>
</evidence>
<dbReference type="GO" id="GO:0042574">
    <property type="term" value="P:retinal metabolic process"/>
    <property type="evidence" value="ECO:0007669"/>
    <property type="project" value="TreeGrafter"/>
</dbReference>
<proteinExistence type="inferred from homology"/>
<comment type="cofactor">
    <cofactor evidence="5">
        <name>Fe(2+)</name>
        <dbReference type="ChEBI" id="CHEBI:29033"/>
    </cofactor>
    <text evidence="5">Binds 1 Fe(2+) ion per subunit.</text>
</comment>
<dbReference type="EMBL" id="JASPKY010000163">
    <property type="protein sequence ID" value="KAK9729173.1"/>
    <property type="molecule type" value="Genomic_DNA"/>
</dbReference>
<keyword evidence="7" id="KW-1185">Reference proteome</keyword>
<dbReference type="Proteomes" id="UP001458880">
    <property type="component" value="Unassembled WGS sequence"/>
</dbReference>
<evidence type="ECO:0000256" key="5">
    <source>
        <dbReference type="PIRSR" id="PIRSR604294-1"/>
    </source>
</evidence>
<evidence type="ECO:0000256" key="4">
    <source>
        <dbReference type="ARBA" id="ARBA00023004"/>
    </source>
</evidence>
<keyword evidence="3" id="KW-0560">Oxidoreductase</keyword>
<reference evidence="6 7" key="1">
    <citation type="journal article" date="2024" name="BMC Genomics">
        <title>De novo assembly and annotation of Popillia japonica's genome with initial clues to its potential as an invasive pest.</title>
        <authorList>
            <person name="Cucini C."/>
            <person name="Boschi S."/>
            <person name="Funari R."/>
            <person name="Cardaioli E."/>
            <person name="Iannotti N."/>
            <person name="Marturano G."/>
            <person name="Paoli F."/>
            <person name="Bruttini M."/>
            <person name="Carapelli A."/>
            <person name="Frati F."/>
            <person name="Nardi F."/>
        </authorList>
    </citation>
    <scope>NUCLEOTIDE SEQUENCE [LARGE SCALE GENOMIC DNA]</scope>
    <source>
        <strain evidence="6">DMR45628</strain>
    </source>
</reference>
<gene>
    <name evidence="6" type="ORF">QE152_g16078</name>
</gene>
<dbReference type="GO" id="GO:0046872">
    <property type="term" value="F:metal ion binding"/>
    <property type="evidence" value="ECO:0007669"/>
    <property type="project" value="UniProtKB-KW"/>
</dbReference>
<evidence type="ECO:0000313" key="6">
    <source>
        <dbReference type="EMBL" id="KAK9729173.1"/>
    </source>
</evidence>
<dbReference type="AlphaFoldDB" id="A0AAW1L5W0"/>
<feature type="binding site" evidence="5">
    <location>
        <position position="274"/>
    </location>
    <ligand>
        <name>Fe cation</name>
        <dbReference type="ChEBI" id="CHEBI:24875"/>
        <note>catalytic</note>
    </ligand>
</feature>
<dbReference type="InterPro" id="IPR004294">
    <property type="entry name" value="Carotenoid_Oase"/>
</dbReference>
<dbReference type="Pfam" id="PF03055">
    <property type="entry name" value="RPE65"/>
    <property type="match status" value="1"/>
</dbReference>
<dbReference type="PANTHER" id="PTHR10543">
    <property type="entry name" value="BETA-CAROTENE DIOXYGENASE"/>
    <property type="match status" value="1"/>
</dbReference>
<feature type="binding site" evidence="5">
    <location>
        <position position="558"/>
    </location>
    <ligand>
        <name>Fe cation</name>
        <dbReference type="ChEBI" id="CHEBI:24875"/>
        <note>catalytic</note>
    </ligand>
</feature>
<name>A0AAW1L5W0_POPJA</name>
<sequence length="564" mass="64585">MPAGEQQEPVFNWSPLPQRKYLTRKHENSLKGDKILFPNCDNLLWLRSCDKEVLEPLEGVITGEVPKWLNGVLIRNGPGSFKVGDYTYEHLFDSAALLHRFHISKGKITYQCRFLQSDVFKRNMAAKRIVFTEFGTKAVPDPCQTIFSRISSLFTTNENMSDNAMITVYPFGDELYAFPETPVIHKVNKCTLATEGKVYINKHVAVVNHTSHPHIMNDGTVYNLAMSIGLTGPIHRVIRFPNNKTSEKNSTFFKEAHFVAEVPARWRFHPSYMHTFGITENYFIIVEQPLNLSLIDLVKCKYHNEPLIGAFNWFPEEKTKFNILCRKTGKALCSFLANAFFYLHIINQYEIDDYVVIDICCYRDPTMLECMYVEALKNLHKNPDYAKMFRGRPLRFVLPLNIKSKTTKNDENVICLENSTAEAYLQKNGEIFVLPEKLCDLGCETPRINSERSLGKIYQFFYAISADVDATNPGTLIKVDVVNKQTKTWCEDNCYPSEPVFVPQPNNQDEDDGILLSALLWGNNEVNRVGLLILDAKTMKEIGRAEFRTPGVIPKCLHGWFIAE</sequence>
<dbReference type="GO" id="GO:0016121">
    <property type="term" value="P:carotene catabolic process"/>
    <property type="evidence" value="ECO:0007669"/>
    <property type="project" value="TreeGrafter"/>
</dbReference>